<evidence type="ECO:0000256" key="6">
    <source>
        <dbReference type="ARBA" id="ARBA00022737"/>
    </source>
</evidence>
<dbReference type="FunFam" id="1.20.120.1750:FF:000002">
    <property type="entry name" value="RBR-type E3 ubiquitin transferase"/>
    <property type="match status" value="1"/>
</dbReference>
<evidence type="ECO:0000256" key="1">
    <source>
        <dbReference type="ARBA" id="ARBA00001798"/>
    </source>
</evidence>
<reference evidence="13 14" key="1">
    <citation type="journal article" date="2016" name="Nat. Commun.">
        <title>Extremotolerant tardigrade genome and improved radiotolerance of human cultured cells by tardigrade-unique protein.</title>
        <authorList>
            <person name="Hashimoto T."/>
            <person name="Horikawa D.D."/>
            <person name="Saito Y."/>
            <person name="Kuwahara H."/>
            <person name="Kozuka-Hata H."/>
            <person name="Shin-I T."/>
            <person name="Minakuchi Y."/>
            <person name="Ohishi K."/>
            <person name="Motoyama A."/>
            <person name="Aizu T."/>
            <person name="Enomoto A."/>
            <person name="Kondo K."/>
            <person name="Tanaka S."/>
            <person name="Hara Y."/>
            <person name="Koshikawa S."/>
            <person name="Sagara H."/>
            <person name="Miura T."/>
            <person name="Yokobori S."/>
            <person name="Miyagawa K."/>
            <person name="Suzuki Y."/>
            <person name="Kubo T."/>
            <person name="Oyama M."/>
            <person name="Kohara Y."/>
            <person name="Fujiyama A."/>
            <person name="Arakawa K."/>
            <person name="Katayama T."/>
            <person name="Toyoda A."/>
            <person name="Kunieda T."/>
        </authorList>
    </citation>
    <scope>NUCLEOTIDE SEQUENCE [LARGE SCALE GENOMIC DNA]</scope>
    <source>
        <strain evidence="13 14">YOKOZUNA-1</strain>
    </source>
</reference>
<comment type="catalytic activity">
    <reaction evidence="1">
        <text>[E2 ubiquitin-conjugating enzyme]-S-ubiquitinyl-L-cysteine + [acceptor protein]-L-lysine = [E2 ubiquitin-conjugating enzyme]-L-cysteine + [acceptor protein]-N(6)-ubiquitinyl-L-lysine.</text>
        <dbReference type="EC" id="2.3.2.31"/>
    </reaction>
</comment>
<proteinExistence type="inferred from homology"/>
<sequence>MAEGDDDYYDCYDDDADEADFATTSEELNLDFGVNLKNIDADADPEAFSYTSLTHEEVKQIIRTAVEFVRNKLNLSTGVAKNLLIENRWNTEDTVQTFRQDEASKHVPSAFARLRNRTVSESMSECSVCYTTKTRDNMAENTCGHSFCASCWNSYLESQVAEGKGFGITCMDSKCDVNIGEDFVMEYLTDGPSLQKYERNIFRTCVESNPSLSHCPTNNCDNYFFSSQPDSKRVVCDKCQSSFCFVCGSEYHLPCCCRTIRQWWKKVMDDADTSSYISSHTKDCPNCESSIEKNGGCNHLICRQCKYEFCWVCLEDWKSHGAEYYVCNRFNAKKAADAVAAAAEVATVVIPLAVNKPNVRRLALNKYLFYLERWKNHEQSLRLEENLMNQIHDRVQKKVQNREGSLIDWQYLMDAGKLLLKCRRALQYTYPFAYYLEDGPSRMLFEHLQAELESTIENLSFTIEQGDKLDVAALQAQMRSAEFRRRALFRDAKEIKTTAAQAILQAAEPQKTICSFQTVRP</sequence>
<dbReference type="AlphaFoldDB" id="A0A1D1VGF5"/>
<evidence type="ECO:0000256" key="2">
    <source>
        <dbReference type="ARBA" id="ARBA00005884"/>
    </source>
</evidence>
<dbReference type="PANTHER" id="PTHR11685">
    <property type="entry name" value="RBR FAMILY RING FINGER AND IBR DOMAIN-CONTAINING"/>
    <property type="match status" value="1"/>
</dbReference>
<dbReference type="GO" id="GO:0061630">
    <property type="term" value="F:ubiquitin protein ligase activity"/>
    <property type="evidence" value="ECO:0007669"/>
    <property type="project" value="UniProtKB-EC"/>
</dbReference>
<keyword evidence="4" id="KW-0808">Transferase</keyword>
<evidence type="ECO:0000313" key="13">
    <source>
        <dbReference type="EMBL" id="GAU99865.1"/>
    </source>
</evidence>
<dbReference type="Pfam" id="PF22191">
    <property type="entry name" value="IBR_1"/>
    <property type="match status" value="1"/>
</dbReference>
<dbReference type="FunFam" id="3.30.40.10:FF:000019">
    <property type="entry name" value="RBR-type E3 ubiquitin transferase"/>
    <property type="match status" value="1"/>
</dbReference>
<dbReference type="InterPro" id="IPR047556">
    <property type="entry name" value="Rcat_RBR_TRIAD1"/>
</dbReference>
<evidence type="ECO:0000259" key="11">
    <source>
        <dbReference type="PROSITE" id="PS50089"/>
    </source>
</evidence>
<dbReference type="InterPro" id="IPR013083">
    <property type="entry name" value="Znf_RING/FYVE/PHD"/>
</dbReference>
<comment type="caution">
    <text evidence="13">The sequence shown here is derived from an EMBL/GenBank/DDBJ whole genome shotgun (WGS) entry which is preliminary data.</text>
</comment>
<keyword evidence="6" id="KW-0677">Repeat</keyword>
<dbReference type="CDD" id="cd20360">
    <property type="entry name" value="Rcat_RBR_TRIAD1"/>
    <property type="match status" value="1"/>
</dbReference>
<keyword evidence="5" id="KW-0479">Metal-binding</keyword>
<feature type="domain" description="RING-type" evidence="11">
    <location>
        <begin position="126"/>
        <end position="170"/>
    </location>
</feature>
<dbReference type="InterPro" id="IPR002867">
    <property type="entry name" value="IBR_dom"/>
</dbReference>
<dbReference type="Gene3D" id="1.20.120.1750">
    <property type="match status" value="1"/>
</dbReference>
<dbReference type="PROSITE" id="PS50089">
    <property type="entry name" value="ZF_RING_2"/>
    <property type="match status" value="1"/>
</dbReference>
<feature type="domain" description="RING-type" evidence="12">
    <location>
        <begin position="122"/>
        <end position="331"/>
    </location>
</feature>
<comment type="similarity">
    <text evidence="2">Belongs to the RBR family. Ariadne subfamily.</text>
</comment>
<keyword evidence="14" id="KW-1185">Reference proteome</keyword>
<evidence type="ECO:0000256" key="5">
    <source>
        <dbReference type="ARBA" id="ARBA00022723"/>
    </source>
</evidence>
<evidence type="ECO:0000313" key="14">
    <source>
        <dbReference type="Proteomes" id="UP000186922"/>
    </source>
</evidence>
<dbReference type="Proteomes" id="UP000186922">
    <property type="component" value="Unassembled WGS sequence"/>
</dbReference>
<dbReference type="CDD" id="cd16773">
    <property type="entry name" value="RING-HC_RBR_TRIAD1"/>
    <property type="match status" value="1"/>
</dbReference>
<dbReference type="GO" id="GO:0016567">
    <property type="term" value="P:protein ubiquitination"/>
    <property type="evidence" value="ECO:0007669"/>
    <property type="project" value="InterPro"/>
</dbReference>
<dbReference type="SMART" id="SM00647">
    <property type="entry name" value="IBR"/>
    <property type="match status" value="2"/>
</dbReference>
<evidence type="ECO:0000256" key="9">
    <source>
        <dbReference type="ARBA" id="ARBA00022833"/>
    </source>
</evidence>
<dbReference type="Pfam" id="PF01485">
    <property type="entry name" value="IBR"/>
    <property type="match status" value="1"/>
</dbReference>
<dbReference type="EC" id="2.3.2.31" evidence="3"/>
<keyword evidence="7 10" id="KW-0863">Zinc-finger</keyword>
<dbReference type="OrthoDB" id="10009520at2759"/>
<organism evidence="13 14">
    <name type="scientific">Ramazzottius varieornatus</name>
    <name type="common">Water bear</name>
    <name type="synonym">Tardigrade</name>
    <dbReference type="NCBI Taxonomy" id="947166"/>
    <lineage>
        <taxon>Eukaryota</taxon>
        <taxon>Metazoa</taxon>
        <taxon>Ecdysozoa</taxon>
        <taxon>Tardigrada</taxon>
        <taxon>Eutardigrada</taxon>
        <taxon>Parachela</taxon>
        <taxon>Hypsibioidea</taxon>
        <taxon>Ramazzottiidae</taxon>
        <taxon>Ramazzottius</taxon>
    </lineage>
</organism>
<evidence type="ECO:0000259" key="12">
    <source>
        <dbReference type="PROSITE" id="PS51873"/>
    </source>
</evidence>
<evidence type="ECO:0000256" key="4">
    <source>
        <dbReference type="ARBA" id="ARBA00022679"/>
    </source>
</evidence>
<dbReference type="Gene3D" id="3.30.40.10">
    <property type="entry name" value="Zinc/RING finger domain, C3HC4 (zinc finger)"/>
    <property type="match status" value="1"/>
</dbReference>
<evidence type="ECO:0000256" key="10">
    <source>
        <dbReference type="PROSITE-ProRule" id="PRU00175"/>
    </source>
</evidence>
<accession>A0A1D1VGF5</accession>
<dbReference type="Pfam" id="PF19422">
    <property type="entry name" value="Ariadne"/>
    <property type="match status" value="1"/>
</dbReference>
<dbReference type="InterPro" id="IPR044066">
    <property type="entry name" value="TRIAD_supradom"/>
</dbReference>
<protein>
    <recommendedName>
        <fullName evidence="3">RBR-type E3 ubiquitin transferase</fullName>
        <ecNumber evidence="3">2.3.2.31</ecNumber>
    </recommendedName>
</protein>
<evidence type="ECO:0000256" key="3">
    <source>
        <dbReference type="ARBA" id="ARBA00012251"/>
    </source>
</evidence>
<keyword evidence="8" id="KW-0833">Ubl conjugation pathway</keyword>
<dbReference type="InterPro" id="IPR045840">
    <property type="entry name" value="Ariadne"/>
</dbReference>
<dbReference type="PROSITE" id="PS51873">
    <property type="entry name" value="TRIAD"/>
    <property type="match status" value="1"/>
</dbReference>
<gene>
    <name evidence="13" type="primary">RvY_10804-1</name>
    <name evidence="13" type="synonym">RvY_10804.1</name>
    <name evidence="13" type="ORF">RvY_10804</name>
</gene>
<evidence type="ECO:0000256" key="7">
    <source>
        <dbReference type="ARBA" id="ARBA00022771"/>
    </source>
</evidence>
<dbReference type="EMBL" id="BDGG01000005">
    <property type="protein sequence ID" value="GAU99865.1"/>
    <property type="molecule type" value="Genomic_DNA"/>
</dbReference>
<dbReference type="STRING" id="947166.A0A1D1VGF5"/>
<dbReference type="InterPro" id="IPR031127">
    <property type="entry name" value="E3_UB_ligase_RBR"/>
</dbReference>
<dbReference type="InterPro" id="IPR001841">
    <property type="entry name" value="Znf_RING"/>
</dbReference>
<keyword evidence="9" id="KW-0862">Zinc</keyword>
<name>A0A1D1VGF5_RAMVA</name>
<dbReference type="SUPFAM" id="SSF57850">
    <property type="entry name" value="RING/U-box"/>
    <property type="match status" value="3"/>
</dbReference>
<dbReference type="GO" id="GO:0008270">
    <property type="term" value="F:zinc ion binding"/>
    <property type="evidence" value="ECO:0007669"/>
    <property type="project" value="UniProtKB-KW"/>
</dbReference>
<evidence type="ECO:0000256" key="8">
    <source>
        <dbReference type="ARBA" id="ARBA00022786"/>
    </source>
</evidence>